<dbReference type="PANTHER" id="PTHR12138:SF75">
    <property type="entry name" value="SECRETED PROTEIN"/>
    <property type="match status" value="1"/>
</dbReference>
<evidence type="ECO:0000313" key="2">
    <source>
        <dbReference type="Ensembl" id="ENSMFAP00000055487.1"/>
    </source>
</evidence>
<dbReference type="GeneTree" id="ENSGT00940000163505"/>
<evidence type="ECO:0000256" key="1">
    <source>
        <dbReference type="SAM" id="Phobius"/>
    </source>
</evidence>
<dbReference type="AlphaFoldDB" id="A0A7N9CVQ3"/>
<reference evidence="2 3" key="1">
    <citation type="submission" date="2013-03" db="EMBL/GenBank/DDBJ databases">
        <authorList>
            <person name="Warren W."/>
            <person name="Wilson R.K."/>
        </authorList>
    </citation>
    <scope>NUCLEOTIDE SEQUENCE</scope>
</reference>
<dbReference type="Ensembl" id="ENSMFAT00000078527.1">
    <property type="protein sequence ID" value="ENSMFAP00000055487.1"/>
    <property type="gene ID" value="ENSMFAG00000054415.1"/>
</dbReference>
<sequence length="163" mass="18740">MGTLSSRFLYLVNFLRSHSVAQAGVQWHDLNSLQPPPPRFKQLWCLSLPNSWDYRHTPPCLANFCIFSRSKVSPCWPWLVLMIFFFFFFFLRWSLALPPRLECSGRISAHCKLRLLGLCHSPASTSRVAGTTEARHPARLVFVFLVEMGFHRVSQDGLDLLTS</sequence>
<keyword evidence="1" id="KW-0812">Transmembrane</keyword>
<dbReference type="PANTHER" id="PTHR12138">
    <property type="entry name" value="PRIMATE-EXPANDED PROTEIN FAMILY"/>
    <property type="match status" value="1"/>
</dbReference>
<reference evidence="2" key="2">
    <citation type="submission" date="2025-08" db="UniProtKB">
        <authorList>
            <consortium name="Ensembl"/>
        </authorList>
    </citation>
    <scope>IDENTIFICATION</scope>
</reference>
<name>A0A7N9CVQ3_MACFA</name>
<dbReference type="Proteomes" id="UP000233100">
    <property type="component" value="Chromosome 10"/>
</dbReference>
<reference evidence="2" key="3">
    <citation type="submission" date="2025-09" db="UniProtKB">
        <authorList>
            <consortium name="Ensembl"/>
        </authorList>
    </citation>
    <scope>IDENTIFICATION</scope>
</reference>
<accession>A0A7N9CVQ3</accession>
<feature type="transmembrane region" description="Helical" evidence="1">
    <location>
        <begin position="76"/>
        <end position="95"/>
    </location>
</feature>
<proteinExistence type="predicted"/>
<keyword evidence="1" id="KW-0472">Membrane</keyword>
<organism evidence="2 3">
    <name type="scientific">Macaca fascicularis</name>
    <name type="common">Crab-eating macaque</name>
    <name type="synonym">Cynomolgus monkey</name>
    <dbReference type="NCBI Taxonomy" id="9541"/>
    <lineage>
        <taxon>Eukaryota</taxon>
        <taxon>Metazoa</taxon>
        <taxon>Chordata</taxon>
        <taxon>Craniata</taxon>
        <taxon>Vertebrata</taxon>
        <taxon>Euteleostomi</taxon>
        <taxon>Mammalia</taxon>
        <taxon>Eutheria</taxon>
        <taxon>Euarchontoglires</taxon>
        <taxon>Primates</taxon>
        <taxon>Haplorrhini</taxon>
        <taxon>Catarrhini</taxon>
        <taxon>Cercopithecidae</taxon>
        <taxon>Cercopithecinae</taxon>
        <taxon>Macaca</taxon>
    </lineage>
</organism>
<protein>
    <submittedName>
        <fullName evidence="2">Uncharacterized protein</fullName>
    </submittedName>
</protein>
<keyword evidence="1" id="KW-1133">Transmembrane helix</keyword>
<keyword evidence="3" id="KW-1185">Reference proteome</keyword>
<evidence type="ECO:0000313" key="3">
    <source>
        <dbReference type="Proteomes" id="UP000233100"/>
    </source>
</evidence>
<dbReference type="PRINTS" id="PR02045">
    <property type="entry name" value="F138DOMAIN"/>
</dbReference>